<evidence type="ECO:0000313" key="8">
    <source>
        <dbReference type="Proteomes" id="UP000216361"/>
    </source>
</evidence>
<dbReference type="OrthoDB" id="4494979at2"/>
<dbReference type="GO" id="GO:0030976">
    <property type="term" value="F:thiamine pyrophosphate binding"/>
    <property type="evidence" value="ECO:0007669"/>
    <property type="project" value="InterPro"/>
</dbReference>
<evidence type="ECO:0000259" key="4">
    <source>
        <dbReference type="Pfam" id="PF00205"/>
    </source>
</evidence>
<protein>
    <submittedName>
        <fullName evidence="7">Acetolactate synthase</fullName>
    </submittedName>
</protein>
<evidence type="ECO:0000259" key="5">
    <source>
        <dbReference type="Pfam" id="PF02775"/>
    </source>
</evidence>
<proteinExistence type="inferred from homology"/>
<dbReference type="GO" id="GO:0050660">
    <property type="term" value="F:flavin adenine dinucleotide binding"/>
    <property type="evidence" value="ECO:0007669"/>
    <property type="project" value="TreeGrafter"/>
</dbReference>
<dbReference type="EMBL" id="NOXS01000010">
    <property type="protein sequence ID" value="OYQ22462.1"/>
    <property type="molecule type" value="Genomic_DNA"/>
</dbReference>
<name>A0A255XZS0_9PROT</name>
<dbReference type="InterPro" id="IPR012001">
    <property type="entry name" value="Thiamin_PyroP_enz_TPP-bd_dom"/>
</dbReference>
<comment type="caution">
    <text evidence="7">The sequence shown here is derived from an EMBL/GenBank/DDBJ whole genome shotgun (WGS) entry which is preliminary data.</text>
</comment>
<organism evidence="7 8">
    <name type="scientific">Elstera cyanobacteriorum</name>
    <dbReference type="NCBI Taxonomy" id="2022747"/>
    <lineage>
        <taxon>Bacteria</taxon>
        <taxon>Pseudomonadati</taxon>
        <taxon>Pseudomonadota</taxon>
        <taxon>Alphaproteobacteria</taxon>
        <taxon>Rhodospirillales</taxon>
        <taxon>Rhodospirillaceae</taxon>
        <taxon>Elstera</taxon>
    </lineage>
</organism>
<dbReference type="Proteomes" id="UP000216361">
    <property type="component" value="Unassembled WGS sequence"/>
</dbReference>
<dbReference type="GO" id="GO:0005948">
    <property type="term" value="C:acetolactate synthase complex"/>
    <property type="evidence" value="ECO:0007669"/>
    <property type="project" value="TreeGrafter"/>
</dbReference>
<dbReference type="Pfam" id="PF00205">
    <property type="entry name" value="TPP_enzyme_M"/>
    <property type="match status" value="1"/>
</dbReference>
<dbReference type="PANTHER" id="PTHR18968">
    <property type="entry name" value="THIAMINE PYROPHOSPHATE ENZYMES"/>
    <property type="match status" value="1"/>
</dbReference>
<dbReference type="Pfam" id="PF02776">
    <property type="entry name" value="TPP_enzyme_N"/>
    <property type="match status" value="1"/>
</dbReference>
<evidence type="ECO:0000313" key="7">
    <source>
        <dbReference type="EMBL" id="OYQ22462.1"/>
    </source>
</evidence>
<dbReference type="CDD" id="cd00568">
    <property type="entry name" value="TPP_enzymes"/>
    <property type="match status" value="1"/>
</dbReference>
<dbReference type="SUPFAM" id="SSF52467">
    <property type="entry name" value="DHS-like NAD/FAD-binding domain"/>
    <property type="match status" value="1"/>
</dbReference>
<dbReference type="GO" id="GO:0009099">
    <property type="term" value="P:L-valine biosynthetic process"/>
    <property type="evidence" value="ECO:0007669"/>
    <property type="project" value="TreeGrafter"/>
</dbReference>
<dbReference type="CDD" id="cd07035">
    <property type="entry name" value="TPP_PYR_POX_like"/>
    <property type="match status" value="1"/>
</dbReference>
<dbReference type="GO" id="GO:0003984">
    <property type="term" value="F:acetolactate synthase activity"/>
    <property type="evidence" value="ECO:0007669"/>
    <property type="project" value="TreeGrafter"/>
</dbReference>
<feature type="domain" description="Thiamine pyrophosphate enzyme N-terminal TPP-binding" evidence="6">
    <location>
        <begin position="34"/>
        <end position="148"/>
    </location>
</feature>
<gene>
    <name evidence="7" type="ORF">CHR90_00255</name>
</gene>
<accession>A0A255XZS0</accession>
<evidence type="ECO:0000256" key="3">
    <source>
        <dbReference type="RuleBase" id="RU362132"/>
    </source>
</evidence>
<dbReference type="InterPro" id="IPR012000">
    <property type="entry name" value="Thiamin_PyroP_enz_cen_dom"/>
</dbReference>
<reference evidence="7 8" key="1">
    <citation type="submission" date="2017-07" db="EMBL/GenBank/DDBJ databases">
        <title>Elstera cyanobacteriorum sp. nov., a novel bacterium isolated from cyanobacterial aggregates in a eutrophic lake.</title>
        <authorList>
            <person name="Cai H."/>
        </authorList>
    </citation>
    <scope>NUCLEOTIDE SEQUENCE [LARGE SCALE GENOMIC DNA]</scope>
    <source>
        <strain evidence="7 8">TH019</strain>
    </source>
</reference>
<sequence length="654" mass="69867">MNVQFAQTFNRAAQNGKALVGSEKNQVEETMKLTVGQMIVQTLKAYGVPYVAGLPGHGNWSLLDAFADPKDGMPFVQVMHEQSAAHIADAHFRVTGQPIAACTSIGPGAMNAVMGLATAYADSTSFLLITGSAATHMRGHGVMQELDRFRSPDFPAVAGPVTKRSFDVIRPDEVPFVMHRAFNAMLSGRPGPVHMELPLDVQVMSDDIEIQDLARRLPVGKPRASQESITQAAALLLTAERPCIVVGGGAISSDAAPEVTRLAELLNIPVVFTWNGKGAIAEDNRLCAGTAGWPGSTPGNKIAAAADVVLSVGCKFTDWSSSSYRKGATFSFPPGKLIQLDIDPHEIGKNYPAAVGIVADCKSALQDLLAEISADHAKAARARRDNYILNLDRSKADWERLLARRREFDGSPMSMLRVLAELRKVLPRNGIVTVGSGHPQSSTKQAFPVYEPRTHITSGTYSSMGFAVPAAIGAKLAKPEAPVVCIIGDGDFMMSMQELAVCVMYNIPVVFLILNNRGYISIRDGQNGLIGRQIGSEFNHHTKNGEPYSVDFVGFAKSCGVDVALRVDEPGDLAGALTRALACGGPALVEASITRDNSIAAAEVVGWWDFPVLQTAPAGVVDAYAHGLSEEQHRRPWVELDESRANAPSVPVVG</sequence>
<dbReference type="AlphaFoldDB" id="A0A255XZS0"/>
<comment type="similarity">
    <text evidence="1 3">Belongs to the TPP enzyme family.</text>
</comment>
<feature type="domain" description="Thiamine pyrophosphate enzyme TPP-binding" evidence="5">
    <location>
        <begin position="436"/>
        <end position="590"/>
    </location>
</feature>
<dbReference type="Gene3D" id="3.40.50.970">
    <property type="match status" value="2"/>
</dbReference>
<dbReference type="PANTHER" id="PTHR18968:SF167">
    <property type="entry name" value="ACETOLACTATE SYNTHASE LARGE SUBUNIT ILVB2-RELATED"/>
    <property type="match status" value="1"/>
</dbReference>
<dbReference type="Pfam" id="PF02775">
    <property type="entry name" value="TPP_enzyme_C"/>
    <property type="match status" value="1"/>
</dbReference>
<feature type="domain" description="Thiamine pyrophosphate enzyme central" evidence="4">
    <location>
        <begin position="229"/>
        <end position="368"/>
    </location>
</feature>
<dbReference type="SUPFAM" id="SSF52518">
    <property type="entry name" value="Thiamin diphosphate-binding fold (THDP-binding)"/>
    <property type="match status" value="2"/>
</dbReference>
<evidence type="ECO:0000256" key="2">
    <source>
        <dbReference type="ARBA" id="ARBA00023052"/>
    </source>
</evidence>
<dbReference type="GO" id="GO:0000287">
    <property type="term" value="F:magnesium ion binding"/>
    <property type="evidence" value="ECO:0007669"/>
    <property type="project" value="InterPro"/>
</dbReference>
<keyword evidence="2 3" id="KW-0786">Thiamine pyrophosphate</keyword>
<keyword evidence="8" id="KW-1185">Reference proteome</keyword>
<evidence type="ECO:0000259" key="6">
    <source>
        <dbReference type="Pfam" id="PF02776"/>
    </source>
</evidence>
<dbReference type="InterPro" id="IPR029035">
    <property type="entry name" value="DHS-like_NAD/FAD-binding_dom"/>
</dbReference>
<dbReference type="InterPro" id="IPR029061">
    <property type="entry name" value="THDP-binding"/>
</dbReference>
<dbReference type="Gene3D" id="3.40.50.1220">
    <property type="entry name" value="TPP-binding domain"/>
    <property type="match status" value="1"/>
</dbReference>
<dbReference type="InterPro" id="IPR011766">
    <property type="entry name" value="TPP_enzyme_TPP-bd"/>
</dbReference>
<dbReference type="GO" id="GO:0009097">
    <property type="term" value="P:isoleucine biosynthetic process"/>
    <property type="evidence" value="ECO:0007669"/>
    <property type="project" value="TreeGrafter"/>
</dbReference>
<evidence type="ECO:0000256" key="1">
    <source>
        <dbReference type="ARBA" id="ARBA00007812"/>
    </source>
</evidence>
<dbReference type="InterPro" id="IPR045229">
    <property type="entry name" value="TPP_enz"/>
</dbReference>